<feature type="transmembrane region" description="Helical" evidence="6">
    <location>
        <begin position="75"/>
        <end position="95"/>
    </location>
</feature>
<evidence type="ECO:0000256" key="4">
    <source>
        <dbReference type="ARBA" id="ARBA00022989"/>
    </source>
</evidence>
<dbReference type="EMBL" id="CP031769">
    <property type="protein sequence ID" value="AXR04939.1"/>
    <property type="molecule type" value="Genomic_DNA"/>
</dbReference>
<dbReference type="Proteomes" id="UP000262073">
    <property type="component" value="Chromosome"/>
</dbReference>
<dbReference type="KEGG" id="salm:D0Y50_00285"/>
<evidence type="ECO:0000259" key="7">
    <source>
        <dbReference type="Pfam" id="PF00892"/>
    </source>
</evidence>
<evidence type="ECO:0000256" key="6">
    <source>
        <dbReference type="SAM" id="Phobius"/>
    </source>
</evidence>
<evidence type="ECO:0000313" key="8">
    <source>
        <dbReference type="EMBL" id="AXR04939.1"/>
    </source>
</evidence>
<reference evidence="8 9" key="1">
    <citation type="submission" date="2018-08" db="EMBL/GenBank/DDBJ databases">
        <title>Salinimonas sediminis sp. nov., a piezophilic bacterium isolated from a deep-sea sediment sample from the New Britain Trench.</title>
        <authorList>
            <person name="Cao J."/>
        </authorList>
    </citation>
    <scope>NUCLEOTIDE SEQUENCE [LARGE SCALE GENOMIC DNA]</scope>
    <source>
        <strain evidence="8 9">N102</strain>
    </source>
</reference>
<dbReference type="PANTHER" id="PTHR32322:SF2">
    <property type="entry name" value="EAMA DOMAIN-CONTAINING PROTEIN"/>
    <property type="match status" value="1"/>
</dbReference>
<organism evidence="8 9">
    <name type="scientific">Salinimonas sediminis</name>
    <dbReference type="NCBI Taxonomy" id="2303538"/>
    <lineage>
        <taxon>Bacteria</taxon>
        <taxon>Pseudomonadati</taxon>
        <taxon>Pseudomonadota</taxon>
        <taxon>Gammaproteobacteria</taxon>
        <taxon>Alteromonadales</taxon>
        <taxon>Alteromonadaceae</taxon>
        <taxon>Alteromonas/Salinimonas group</taxon>
        <taxon>Salinimonas</taxon>
    </lineage>
</organism>
<dbReference type="AlphaFoldDB" id="A0A346NHD2"/>
<dbReference type="GO" id="GO:0016020">
    <property type="term" value="C:membrane"/>
    <property type="evidence" value="ECO:0007669"/>
    <property type="project" value="UniProtKB-SubCell"/>
</dbReference>
<evidence type="ECO:0000256" key="3">
    <source>
        <dbReference type="ARBA" id="ARBA00022692"/>
    </source>
</evidence>
<feature type="transmembrane region" description="Helical" evidence="6">
    <location>
        <begin position="134"/>
        <end position="155"/>
    </location>
</feature>
<dbReference type="RefSeq" id="WP_117314907.1">
    <property type="nucleotide sequence ID" value="NZ_CP031769.1"/>
</dbReference>
<accession>A0A346NHD2</accession>
<dbReference type="InterPro" id="IPR037185">
    <property type="entry name" value="EmrE-like"/>
</dbReference>
<dbReference type="InterPro" id="IPR050638">
    <property type="entry name" value="AA-Vitamin_Transporters"/>
</dbReference>
<dbReference type="InterPro" id="IPR000620">
    <property type="entry name" value="EamA_dom"/>
</dbReference>
<dbReference type="PANTHER" id="PTHR32322">
    <property type="entry name" value="INNER MEMBRANE TRANSPORTER"/>
    <property type="match status" value="1"/>
</dbReference>
<feature type="transmembrane region" description="Helical" evidence="6">
    <location>
        <begin position="167"/>
        <end position="188"/>
    </location>
</feature>
<evidence type="ECO:0000256" key="2">
    <source>
        <dbReference type="ARBA" id="ARBA00007362"/>
    </source>
</evidence>
<keyword evidence="4 6" id="KW-1133">Transmembrane helix</keyword>
<comment type="similarity">
    <text evidence="2">Belongs to the EamA transporter family.</text>
</comment>
<name>A0A346NHD2_9ALTE</name>
<feature type="transmembrane region" description="Helical" evidence="6">
    <location>
        <begin position="200"/>
        <end position="219"/>
    </location>
</feature>
<feature type="domain" description="EamA" evidence="7">
    <location>
        <begin position="2"/>
        <end position="122"/>
    </location>
</feature>
<protein>
    <submittedName>
        <fullName evidence="8">EamA/RhaT family transporter</fullName>
    </submittedName>
</protein>
<dbReference type="SUPFAM" id="SSF103481">
    <property type="entry name" value="Multidrug resistance efflux transporter EmrE"/>
    <property type="match status" value="2"/>
</dbReference>
<feature type="transmembrane region" description="Helical" evidence="6">
    <location>
        <begin position="254"/>
        <end position="274"/>
    </location>
</feature>
<feature type="transmembrane region" description="Helical" evidence="6">
    <location>
        <begin position="20"/>
        <end position="38"/>
    </location>
</feature>
<dbReference type="Pfam" id="PF00892">
    <property type="entry name" value="EamA"/>
    <property type="match status" value="2"/>
</dbReference>
<feature type="transmembrane region" description="Helical" evidence="6">
    <location>
        <begin position="50"/>
        <end position="69"/>
    </location>
</feature>
<evidence type="ECO:0000256" key="1">
    <source>
        <dbReference type="ARBA" id="ARBA00004141"/>
    </source>
</evidence>
<evidence type="ECO:0000256" key="5">
    <source>
        <dbReference type="ARBA" id="ARBA00023136"/>
    </source>
</evidence>
<dbReference type="OrthoDB" id="2352272at2"/>
<gene>
    <name evidence="8" type="ORF">D0Y50_00285</name>
</gene>
<sequence>MGSTWIGITYQVGQVSPLLAVGWRFSVAALCLGIWCWIHRLNMRFEAAVHRRMAVVGILMYTLDYSLLYAAQENIIRGLLAVLSSYIIYLSVVLRKTLFGYAIRREVVVGATFGLVGIGCIFAPEFAHVAIDTLLLYGLGLAMSSFICAALGSVLAEQVMADNVPVVQMNFFAMTYGVIGLYVTALITGQSFTLPADGSFYVALVYLALFGSVLAFGAYMKLVKQLGADKASYVTLVYPLIALLFSTFLEGYQWTASAAFGVVIVLLGNAIAMGRIRFPRRTTRLAG</sequence>
<feature type="transmembrane region" description="Helical" evidence="6">
    <location>
        <begin position="107"/>
        <end position="128"/>
    </location>
</feature>
<keyword evidence="3 6" id="KW-0812">Transmembrane</keyword>
<evidence type="ECO:0000313" key="9">
    <source>
        <dbReference type="Proteomes" id="UP000262073"/>
    </source>
</evidence>
<feature type="transmembrane region" description="Helical" evidence="6">
    <location>
        <begin position="231"/>
        <end position="248"/>
    </location>
</feature>
<keyword evidence="5 6" id="KW-0472">Membrane</keyword>
<keyword evidence="9" id="KW-1185">Reference proteome</keyword>
<comment type="subcellular location">
    <subcellularLocation>
        <location evidence="1">Membrane</location>
        <topology evidence="1">Multi-pass membrane protein</topology>
    </subcellularLocation>
</comment>
<proteinExistence type="inferred from homology"/>
<feature type="domain" description="EamA" evidence="7">
    <location>
        <begin position="137"/>
        <end position="271"/>
    </location>
</feature>